<name>A0A940YEF5_9BURK</name>
<dbReference type="SUPFAM" id="SSF52172">
    <property type="entry name" value="CheY-like"/>
    <property type="match status" value="1"/>
</dbReference>
<feature type="modified residue" description="4-aspartylphosphate" evidence="1">
    <location>
        <position position="63"/>
    </location>
</feature>
<dbReference type="InterPro" id="IPR001789">
    <property type="entry name" value="Sig_transdc_resp-reg_receiver"/>
</dbReference>
<evidence type="ECO:0000259" key="5">
    <source>
        <dbReference type="PROSITE" id="PS51832"/>
    </source>
</evidence>
<dbReference type="PROSITE" id="PS50110">
    <property type="entry name" value="RESPONSE_REGULATORY"/>
    <property type="match status" value="1"/>
</dbReference>
<dbReference type="InterPro" id="IPR037522">
    <property type="entry name" value="HD_GYP_dom"/>
</dbReference>
<dbReference type="GO" id="GO:0008081">
    <property type="term" value="F:phosphoric diester hydrolase activity"/>
    <property type="evidence" value="ECO:0007669"/>
    <property type="project" value="UniProtKB-ARBA"/>
</dbReference>
<dbReference type="CDD" id="cd00077">
    <property type="entry name" value="HDc"/>
    <property type="match status" value="1"/>
</dbReference>
<feature type="domain" description="HD-GYP" evidence="5">
    <location>
        <begin position="184"/>
        <end position="380"/>
    </location>
</feature>
<sequence>MPLPTDDPSPPAASILLVDDEPSVLSALRRLLRPHGYRLQQATSGAEALALLREAPVDLIISDMRMPSMDGAQFLEASREPAPEAVRILLTGYADISSTVQAINRGELHRYIQKPWDDQDILLIVRQALERQGLERRNRQLSAENARRNEELRQLNASLEARVKARTAEIEQINDMLEKAYEELNENFKLAVNLFSGLMEAREGGMAGHGRRVADLSRRVAIKLGLAEREREDVYLAALLHDLGKMGFPDGMLRRPVSVYSPEELARYRKHPLDGEAALMPLAKMHGVARIVRQHHERFDGKGFPDGVVGDEIVLGARIVAAASDYDGLVTGSLTESAYSADTALQSLRGSAGSRYDPRVVEALEQALAEQAREINTDRKVDVRELQPGMVLARDLLSSKGAILLAAGYVFEPRVIRQVNEFAQREGLRLSLFIRAESTTPHFVRPALAAAATS</sequence>
<accession>A0A940YEF5</accession>
<dbReference type="CDD" id="cd17569">
    <property type="entry name" value="REC_HupR-like"/>
    <property type="match status" value="1"/>
</dbReference>
<dbReference type="SMART" id="SM00448">
    <property type="entry name" value="REC"/>
    <property type="match status" value="1"/>
</dbReference>
<proteinExistence type="predicted"/>
<keyword evidence="1" id="KW-0597">Phosphoprotein</keyword>
<dbReference type="AlphaFoldDB" id="A0A940YEF5"/>
<gene>
    <name evidence="6" type="ORF">KAK06_06670</name>
</gene>
<feature type="domain" description="HD" evidence="4">
    <location>
        <begin position="206"/>
        <end position="329"/>
    </location>
</feature>
<dbReference type="PANTHER" id="PTHR45228:SF8">
    <property type="entry name" value="TWO-COMPONENT RESPONSE REGULATOR-RELATED"/>
    <property type="match status" value="1"/>
</dbReference>
<dbReference type="Proteomes" id="UP000678374">
    <property type="component" value="Unassembled WGS sequence"/>
</dbReference>
<dbReference type="PROSITE" id="PS51832">
    <property type="entry name" value="HD_GYP"/>
    <property type="match status" value="1"/>
</dbReference>
<dbReference type="InterPro" id="IPR052020">
    <property type="entry name" value="Cyclic_di-GMP/3'3'-cGAMP_PDE"/>
</dbReference>
<evidence type="ECO:0000259" key="3">
    <source>
        <dbReference type="PROSITE" id="PS50110"/>
    </source>
</evidence>
<dbReference type="SMART" id="SM00471">
    <property type="entry name" value="HDc"/>
    <property type="match status" value="1"/>
</dbReference>
<evidence type="ECO:0000313" key="6">
    <source>
        <dbReference type="EMBL" id="MBQ0958640.1"/>
    </source>
</evidence>
<evidence type="ECO:0000313" key="7">
    <source>
        <dbReference type="Proteomes" id="UP000678374"/>
    </source>
</evidence>
<dbReference type="InterPro" id="IPR003607">
    <property type="entry name" value="HD/PDEase_dom"/>
</dbReference>
<dbReference type="InterPro" id="IPR011006">
    <property type="entry name" value="CheY-like_superfamily"/>
</dbReference>
<dbReference type="Gene3D" id="3.40.50.2300">
    <property type="match status" value="1"/>
</dbReference>
<dbReference type="InterPro" id="IPR006674">
    <property type="entry name" value="HD_domain"/>
</dbReference>
<evidence type="ECO:0000256" key="2">
    <source>
        <dbReference type="SAM" id="Coils"/>
    </source>
</evidence>
<keyword evidence="2" id="KW-0175">Coiled coil</keyword>
<dbReference type="Pfam" id="PF00072">
    <property type="entry name" value="Response_reg"/>
    <property type="match status" value="1"/>
</dbReference>
<dbReference type="SUPFAM" id="SSF109604">
    <property type="entry name" value="HD-domain/PDEase-like"/>
    <property type="match status" value="1"/>
</dbReference>
<reference evidence="6" key="1">
    <citation type="submission" date="2021-04" db="EMBL/GenBank/DDBJ databases">
        <title>The genome sequence of Ideonella sp. 4Y11.</title>
        <authorList>
            <person name="Liu Y."/>
        </authorList>
    </citation>
    <scope>NUCLEOTIDE SEQUENCE</scope>
    <source>
        <strain evidence="6">4Y11</strain>
    </source>
</reference>
<feature type="coiled-coil region" evidence="2">
    <location>
        <begin position="124"/>
        <end position="194"/>
    </location>
</feature>
<evidence type="ECO:0000259" key="4">
    <source>
        <dbReference type="PROSITE" id="PS51831"/>
    </source>
</evidence>
<dbReference type="GO" id="GO:0000160">
    <property type="term" value="P:phosphorelay signal transduction system"/>
    <property type="evidence" value="ECO:0007669"/>
    <property type="project" value="InterPro"/>
</dbReference>
<protein>
    <submittedName>
        <fullName evidence="6">Response regulator</fullName>
    </submittedName>
</protein>
<dbReference type="EMBL" id="JAGQDE010000004">
    <property type="protein sequence ID" value="MBQ0958640.1"/>
    <property type="molecule type" value="Genomic_DNA"/>
</dbReference>
<comment type="caution">
    <text evidence="6">The sequence shown here is derived from an EMBL/GenBank/DDBJ whole genome shotgun (WGS) entry which is preliminary data.</text>
</comment>
<dbReference type="Pfam" id="PF13487">
    <property type="entry name" value="HD_5"/>
    <property type="match status" value="1"/>
</dbReference>
<feature type="domain" description="Response regulatory" evidence="3">
    <location>
        <begin position="14"/>
        <end position="129"/>
    </location>
</feature>
<organism evidence="6 7">
    <name type="scientific">Ideonella aquatica</name>
    <dbReference type="NCBI Taxonomy" id="2824119"/>
    <lineage>
        <taxon>Bacteria</taxon>
        <taxon>Pseudomonadati</taxon>
        <taxon>Pseudomonadota</taxon>
        <taxon>Betaproteobacteria</taxon>
        <taxon>Burkholderiales</taxon>
        <taxon>Sphaerotilaceae</taxon>
        <taxon>Ideonella</taxon>
    </lineage>
</organism>
<keyword evidence="7" id="KW-1185">Reference proteome</keyword>
<dbReference type="RefSeq" id="WP_210801154.1">
    <property type="nucleotide sequence ID" value="NZ_JAGQDE010000004.1"/>
</dbReference>
<evidence type="ECO:0000256" key="1">
    <source>
        <dbReference type="PROSITE-ProRule" id="PRU00169"/>
    </source>
</evidence>
<dbReference type="PROSITE" id="PS51831">
    <property type="entry name" value="HD"/>
    <property type="match status" value="1"/>
</dbReference>
<dbReference type="PANTHER" id="PTHR45228">
    <property type="entry name" value="CYCLIC DI-GMP PHOSPHODIESTERASE TM_0186-RELATED"/>
    <property type="match status" value="1"/>
</dbReference>
<dbReference type="Gene3D" id="1.10.3210.10">
    <property type="entry name" value="Hypothetical protein af1432"/>
    <property type="match status" value="1"/>
</dbReference>